<dbReference type="InterPro" id="IPR050612">
    <property type="entry name" value="Prok_Mopterin_Oxidored"/>
</dbReference>
<evidence type="ECO:0000259" key="5">
    <source>
        <dbReference type="PROSITE" id="PS51669"/>
    </source>
</evidence>
<dbReference type="PROSITE" id="PS51669">
    <property type="entry name" value="4FE4S_MOW_BIS_MGD"/>
    <property type="match status" value="1"/>
</dbReference>
<evidence type="ECO:0000256" key="1">
    <source>
        <dbReference type="ARBA" id="ARBA00010312"/>
    </source>
</evidence>
<dbReference type="Gene3D" id="3.40.228.10">
    <property type="entry name" value="Dimethylsulfoxide Reductase, domain 2"/>
    <property type="match status" value="1"/>
</dbReference>
<feature type="domain" description="4Fe-4S Mo/W bis-MGD-type" evidence="5">
    <location>
        <begin position="1"/>
        <end position="56"/>
    </location>
</feature>
<dbReference type="InterPro" id="IPR006656">
    <property type="entry name" value="Mopterin_OxRdtase"/>
</dbReference>
<evidence type="ECO:0000256" key="4">
    <source>
        <dbReference type="ARBA" id="ARBA00023014"/>
    </source>
</evidence>
<dbReference type="RefSeq" id="WP_184745792.1">
    <property type="nucleotide sequence ID" value="NZ_JACHGJ010000002.1"/>
</dbReference>
<keyword evidence="2" id="KW-0479">Metal-binding</keyword>
<dbReference type="Pfam" id="PF04879">
    <property type="entry name" value="Molybdop_Fe4S4"/>
    <property type="match status" value="1"/>
</dbReference>
<dbReference type="GO" id="GO:0051536">
    <property type="term" value="F:iron-sulfur cluster binding"/>
    <property type="evidence" value="ECO:0007669"/>
    <property type="project" value="UniProtKB-KW"/>
</dbReference>
<dbReference type="Gene3D" id="3.40.50.740">
    <property type="match status" value="1"/>
</dbReference>
<dbReference type="GO" id="GO:0043546">
    <property type="term" value="F:molybdopterin cofactor binding"/>
    <property type="evidence" value="ECO:0007669"/>
    <property type="project" value="InterPro"/>
</dbReference>
<comment type="caution">
    <text evidence="6">The sequence shown here is derived from an EMBL/GenBank/DDBJ whole genome shotgun (WGS) entry which is preliminary data.</text>
</comment>
<dbReference type="SMART" id="SM00926">
    <property type="entry name" value="Molybdop_Fe4S4"/>
    <property type="match status" value="1"/>
</dbReference>
<dbReference type="InterPro" id="IPR006963">
    <property type="entry name" value="Mopterin_OxRdtase_4Fe-4S_dom"/>
</dbReference>
<keyword evidence="7" id="KW-1185">Reference proteome</keyword>
<dbReference type="InterPro" id="IPR006657">
    <property type="entry name" value="MoPterin_dinucl-bd_dom"/>
</dbReference>
<dbReference type="EMBL" id="JACHGJ010000002">
    <property type="protein sequence ID" value="MBB6480028.1"/>
    <property type="molecule type" value="Genomic_DNA"/>
</dbReference>
<dbReference type="GO" id="GO:0046872">
    <property type="term" value="F:metal ion binding"/>
    <property type="evidence" value="ECO:0007669"/>
    <property type="project" value="UniProtKB-KW"/>
</dbReference>
<dbReference type="SUPFAM" id="SSF53706">
    <property type="entry name" value="Formate dehydrogenase/DMSO reductase, domains 1-3"/>
    <property type="match status" value="1"/>
</dbReference>
<dbReference type="InterPro" id="IPR009010">
    <property type="entry name" value="Asp_de-COase-like_dom_sf"/>
</dbReference>
<reference evidence="6 7" key="1">
    <citation type="submission" date="2020-08" db="EMBL/GenBank/DDBJ databases">
        <title>Genomic Encyclopedia of Type Strains, Phase IV (KMG-IV): sequencing the most valuable type-strain genomes for metagenomic binning, comparative biology and taxonomic classification.</title>
        <authorList>
            <person name="Goeker M."/>
        </authorList>
    </citation>
    <scope>NUCLEOTIDE SEQUENCE [LARGE SCALE GENOMIC DNA]</scope>
    <source>
        <strain evidence="6 7">DSM 2461</strain>
    </source>
</reference>
<dbReference type="SUPFAM" id="SSF50692">
    <property type="entry name" value="ADC-like"/>
    <property type="match status" value="1"/>
</dbReference>
<evidence type="ECO:0000256" key="3">
    <source>
        <dbReference type="ARBA" id="ARBA00023004"/>
    </source>
</evidence>
<dbReference type="Gene3D" id="2.20.25.90">
    <property type="entry name" value="ADC-like domains"/>
    <property type="match status" value="1"/>
</dbReference>
<organism evidence="6 7">
    <name type="scientific">Spirochaeta isovalerica</name>
    <dbReference type="NCBI Taxonomy" id="150"/>
    <lineage>
        <taxon>Bacteria</taxon>
        <taxon>Pseudomonadati</taxon>
        <taxon>Spirochaetota</taxon>
        <taxon>Spirochaetia</taxon>
        <taxon>Spirochaetales</taxon>
        <taxon>Spirochaetaceae</taxon>
        <taxon>Spirochaeta</taxon>
    </lineage>
</organism>
<dbReference type="Proteomes" id="UP000587760">
    <property type="component" value="Unassembled WGS sequence"/>
</dbReference>
<keyword evidence="3" id="KW-0408">Iron</keyword>
<evidence type="ECO:0000313" key="7">
    <source>
        <dbReference type="Proteomes" id="UP000587760"/>
    </source>
</evidence>
<gene>
    <name evidence="6" type="ORF">HNR50_001686</name>
</gene>
<dbReference type="GO" id="GO:0016491">
    <property type="term" value="F:oxidoreductase activity"/>
    <property type="evidence" value="ECO:0007669"/>
    <property type="project" value="InterPro"/>
</dbReference>
<comment type="similarity">
    <text evidence="1">Belongs to the prokaryotic molybdopterin-containing oxidoreductase family.</text>
</comment>
<dbReference type="PANTHER" id="PTHR43742">
    <property type="entry name" value="TRIMETHYLAMINE-N-OXIDE REDUCTASE"/>
    <property type="match status" value="1"/>
</dbReference>
<dbReference type="Pfam" id="PF00384">
    <property type="entry name" value="Molybdopterin"/>
    <property type="match status" value="1"/>
</dbReference>
<proteinExistence type="inferred from homology"/>
<keyword evidence="4" id="KW-0411">Iron-sulfur</keyword>
<dbReference type="Gene3D" id="2.40.40.20">
    <property type="match status" value="1"/>
</dbReference>
<dbReference type="Pfam" id="PF01568">
    <property type="entry name" value="Molydop_binding"/>
    <property type="match status" value="1"/>
</dbReference>
<evidence type="ECO:0000256" key="2">
    <source>
        <dbReference type="ARBA" id="ARBA00022723"/>
    </source>
</evidence>
<dbReference type="AlphaFoldDB" id="A0A841RBH3"/>
<dbReference type="PANTHER" id="PTHR43742:SF6">
    <property type="entry name" value="OXIDOREDUCTASE YYAE-RELATED"/>
    <property type="match status" value="1"/>
</dbReference>
<protein>
    <submittedName>
        <fullName evidence="6">Anaerobic selenocysteine-containing dehydrogenase</fullName>
    </submittedName>
</protein>
<accession>A0A841RBH3</accession>
<sequence length="734" mass="81712">MEKKTFCRICDVGCGLIATVEDGKIISIRPNPDHVVSKGFACKKGLKYHEIVHSPDRVTAPQKRRGAKWETVGWDAALKEIGSEIKRIQKEYGPDSVALYVGNGAGFGFLHPFFAQALLIGLGSDSAYSSATQDCSNKFITAQHMYGFPMTQPVPDFENAGCFLIMGANPYATKMSFRGVPDVMNKLKEASERGCRIININPRKTETVRAGGEHHYIRPDTDIFFLLALANELIKINAVDHRKVSRYMKNFDKFRDAIRNWTPEKAAEVTGIAEETIREIARTFADADGSSIYCSTGINMGRNGALTFWVSEAINAMTGNLDRKGGTTVNKGLVDFPKMGAKNRIMMTDKTSRIGGFKAVNDLFPGSLLADEILTPGGRQIKALIVAAGNPLLTLPDTAKTEKAFKSLELLVSVDIFRNMTGNLSHYILPGITPFEHADINYLFHSLMGITHRRFYQYTDRLIPPLGEAKDELWIYQELCRHGGGKFFGSRAIHYWLHLRRFLRKIPLIEKGMAFSHEQILDMVLKLSRKKGIKRMRRHPDGVLLPQYGAGTFLGKRVYTEDGLVNLAPDPMLEAMEKLEEEWQWEKKNSRKLKLINMRQLLTHNTFMQNAPSLVEGRNNSNYLYLNPSDGEKAGFTKEEILRGGSREAEVYNETGSITVPVIFTEDMMPGSAAIPFGWGHQSADGLSRASQTGGANVNYLIPSGTDHVERLSLMAHLSGVIINVRPAGGAKEK</sequence>
<evidence type="ECO:0000313" key="6">
    <source>
        <dbReference type="EMBL" id="MBB6480028.1"/>
    </source>
</evidence>
<name>A0A841RBH3_9SPIO</name>